<sequence length="84" mass="9051">MTPTIKPGARAAADHPGRIADPAQFGEEGEDESRLRPLRLDEFVGQPGIKEQLGIFLQAARRRGEALDHVLFHGPPGLGKTTLA</sequence>
<keyword evidence="2" id="KW-0067">ATP-binding</keyword>
<evidence type="ECO:0000313" key="6">
    <source>
        <dbReference type="Proteomes" id="UP000319836"/>
    </source>
</evidence>
<evidence type="ECO:0000256" key="1">
    <source>
        <dbReference type="ARBA" id="ARBA00022741"/>
    </source>
</evidence>
<feature type="domain" description="RuvB-like AAA+ ATPase" evidence="4">
    <location>
        <begin position="35"/>
        <end position="84"/>
    </location>
</feature>
<dbReference type="GO" id="GO:0006310">
    <property type="term" value="P:DNA recombination"/>
    <property type="evidence" value="ECO:0007669"/>
    <property type="project" value="InterPro"/>
</dbReference>
<gene>
    <name evidence="5" type="ORF">E6K80_06665</name>
</gene>
<dbReference type="PANTHER" id="PTHR42848">
    <property type="match status" value="1"/>
</dbReference>
<dbReference type="SUPFAM" id="SSF52540">
    <property type="entry name" value="P-loop containing nucleoside triphosphate hydrolases"/>
    <property type="match status" value="1"/>
</dbReference>
<dbReference type="InterPro" id="IPR004605">
    <property type="entry name" value="DNA_helicase_Holl-junc_RuvB"/>
</dbReference>
<evidence type="ECO:0000256" key="2">
    <source>
        <dbReference type="ARBA" id="ARBA00022840"/>
    </source>
</evidence>
<dbReference type="Gene3D" id="3.40.50.300">
    <property type="entry name" value="P-loop containing nucleotide triphosphate hydrolases"/>
    <property type="match status" value="1"/>
</dbReference>
<evidence type="ECO:0000259" key="4">
    <source>
        <dbReference type="Pfam" id="PF05496"/>
    </source>
</evidence>
<organism evidence="5 6">
    <name type="scientific">Eiseniibacteriota bacterium</name>
    <dbReference type="NCBI Taxonomy" id="2212470"/>
    <lineage>
        <taxon>Bacteria</taxon>
        <taxon>Candidatus Eiseniibacteriota</taxon>
    </lineage>
</organism>
<accession>A0A538U591</accession>
<reference evidence="5 6" key="1">
    <citation type="journal article" date="2019" name="Nat. Microbiol.">
        <title>Mediterranean grassland soil C-N compound turnover is dependent on rainfall and depth, and is mediated by genomically divergent microorganisms.</title>
        <authorList>
            <person name="Diamond S."/>
            <person name="Andeer P.F."/>
            <person name="Li Z."/>
            <person name="Crits-Christoph A."/>
            <person name="Burstein D."/>
            <person name="Anantharaman K."/>
            <person name="Lane K.R."/>
            <person name="Thomas B.C."/>
            <person name="Pan C."/>
            <person name="Northen T.R."/>
            <person name="Banfield J.F."/>
        </authorList>
    </citation>
    <scope>NUCLEOTIDE SEQUENCE [LARGE SCALE GENOMIC DNA]</scope>
    <source>
        <strain evidence="5">WS_10</strain>
    </source>
</reference>
<protein>
    <recommendedName>
        <fullName evidence="4">RuvB-like AAA+ ATPase domain-containing protein</fullName>
    </recommendedName>
</protein>
<dbReference type="GO" id="GO:0006281">
    <property type="term" value="P:DNA repair"/>
    <property type="evidence" value="ECO:0007669"/>
    <property type="project" value="InterPro"/>
</dbReference>
<proteinExistence type="predicted"/>
<dbReference type="GO" id="GO:0003677">
    <property type="term" value="F:DNA binding"/>
    <property type="evidence" value="ECO:0007669"/>
    <property type="project" value="InterPro"/>
</dbReference>
<dbReference type="InterPro" id="IPR008824">
    <property type="entry name" value="RuvB-like_N"/>
</dbReference>
<keyword evidence="1" id="KW-0547">Nucleotide-binding</keyword>
<dbReference type="GO" id="GO:0005524">
    <property type="term" value="F:ATP binding"/>
    <property type="evidence" value="ECO:0007669"/>
    <property type="project" value="UniProtKB-KW"/>
</dbReference>
<dbReference type="Proteomes" id="UP000319836">
    <property type="component" value="Unassembled WGS sequence"/>
</dbReference>
<name>A0A538U591_UNCEI</name>
<dbReference type="AlphaFoldDB" id="A0A538U591"/>
<dbReference type="Pfam" id="PF05496">
    <property type="entry name" value="RuvB_N"/>
    <property type="match status" value="1"/>
</dbReference>
<dbReference type="InterPro" id="IPR027417">
    <property type="entry name" value="P-loop_NTPase"/>
</dbReference>
<dbReference type="EMBL" id="VBPA01000156">
    <property type="protein sequence ID" value="TMQ71048.1"/>
    <property type="molecule type" value="Genomic_DNA"/>
</dbReference>
<evidence type="ECO:0000256" key="3">
    <source>
        <dbReference type="SAM" id="MobiDB-lite"/>
    </source>
</evidence>
<evidence type="ECO:0000313" key="5">
    <source>
        <dbReference type="EMBL" id="TMQ71048.1"/>
    </source>
</evidence>
<feature type="region of interest" description="Disordered" evidence="3">
    <location>
        <begin position="1"/>
        <end position="33"/>
    </location>
</feature>
<comment type="caution">
    <text evidence="5">The sequence shown here is derived from an EMBL/GenBank/DDBJ whole genome shotgun (WGS) entry which is preliminary data.</text>
</comment>
<dbReference type="PANTHER" id="PTHR42848:SF1">
    <property type="entry name" value="HOLLIDAY JUNCTION BRANCH MIGRATION COMPLEX SUBUNIT RUVB"/>
    <property type="match status" value="1"/>
</dbReference>
<dbReference type="GO" id="GO:0009378">
    <property type="term" value="F:four-way junction helicase activity"/>
    <property type="evidence" value="ECO:0007669"/>
    <property type="project" value="InterPro"/>
</dbReference>
<feature type="non-terminal residue" evidence="5">
    <location>
        <position position="84"/>
    </location>
</feature>